<keyword evidence="2" id="KW-1185">Reference proteome</keyword>
<evidence type="ECO:0000313" key="1">
    <source>
        <dbReference type="EMBL" id="EFA91343.1"/>
    </source>
</evidence>
<sequence>MTIDYKKYLNRCGKQHFVVYLHIIHKIKIYKSKNGTP</sequence>
<reference evidence="1 2" key="1">
    <citation type="submission" date="2009-12" db="EMBL/GenBank/DDBJ databases">
        <title>Genome Sequence of Prevotella buccalis ATCC 35310.</title>
        <authorList>
            <person name="Durkin A.S."/>
            <person name="Madupu R."/>
            <person name="Torralba M."/>
            <person name="Methe B."/>
            <person name="Sutton G."/>
            <person name="Strausberg R.L."/>
            <person name="Nelson K.E."/>
        </authorList>
    </citation>
    <scope>NUCLEOTIDE SEQUENCE [LARGE SCALE GENOMIC DNA]</scope>
    <source>
        <strain evidence="1 2">ATCC 35310</strain>
    </source>
</reference>
<comment type="caution">
    <text evidence="1">The sequence shown here is derived from an EMBL/GenBank/DDBJ whole genome shotgun (WGS) entry which is preliminary data.</text>
</comment>
<organism evidence="1 2">
    <name type="scientific">Hoylesella buccalis ATCC 35310</name>
    <dbReference type="NCBI Taxonomy" id="679190"/>
    <lineage>
        <taxon>Bacteria</taxon>
        <taxon>Pseudomonadati</taxon>
        <taxon>Bacteroidota</taxon>
        <taxon>Bacteroidia</taxon>
        <taxon>Bacteroidales</taxon>
        <taxon>Prevotellaceae</taxon>
        <taxon>Hoylesella</taxon>
    </lineage>
</organism>
<evidence type="ECO:0000313" key="2">
    <source>
        <dbReference type="Proteomes" id="UP000005283"/>
    </source>
</evidence>
<dbReference type="Proteomes" id="UP000005283">
    <property type="component" value="Unassembled WGS sequence"/>
</dbReference>
<proteinExistence type="predicted"/>
<protein>
    <submittedName>
        <fullName evidence="1">Uncharacterized protein</fullName>
    </submittedName>
</protein>
<gene>
    <name evidence="1" type="ORF">HMPREF0650_0610</name>
</gene>
<dbReference type="EMBL" id="ADEG01000090">
    <property type="protein sequence ID" value="EFA91343.1"/>
    <property type="molecule type" value="Genomic_DNA"/>
</dbReference>
<accession>D1W7Y1</accession>
<name>D1W7Y1_9BACT</name>
<dbReference type="AlphaFoldDB" id="D1W7Y1"/>